<accession>A0A7I4YMD1</accession>
<keyword evidence="3 6" id="KW-0812">Transmembrane</keyword>
<evidence type="ECO:0000256" key="3">
    <source>
        <dbReference type="ARBA" id="ARBA00022692"/>
    </source>
</evidence>
<comment type="subcellular location">
    <subcellularLocation>
        <location evidence="1">Membrane</location>
    </subcellularLocation>
</comment>
<evidence type="ECO:0000256" key="4">
    <source>
        <dbReference type="ARBA" id="ARBA00022989"/>
    </source>
</evidence>
<sequence length="95" mass="11058">MNTFLLMILAIFCPPFPVYKQWGCSYHLVTNIFLTCFAWVLGIVHAWMMISIYSALSCKDYLMTLMDDKKEVFIEEPKVLQENSKEPSPVLFVDL</sequence>
<evidence type="ECO:0000256" key="1">
    <source>
        <dbReference type="ARBA" id="ARBA00004370"/>
    </source>
</evidence>
<keyword evidence="8" id="KW-1185">Reference proteome</keyword>
<feature type="signal peptide" evidence="7">
    <location>
        <begin position="1"/>
        <end position="20"/>
    </location>
</feature>
<dbReference type="Pfam" id="PF01679">
    <property type="entry name" value="Pmp3"/>
    <property type="match status" value="1"/>
</dbReference>
<evidence type="ECO:0000313" key="9">
    <source>
        <dbReference type="WBParaSite" id="HCON_00120015-00001"/>
    </source>
</evidence>
<dbReference type="WBParaSite" id="HCON_00120015-00001">
    <property type="protein sequence ID" value="HCON_00120015-00001"/>
    <property type="gene ID" value="HCON_00120015"/>
</dbReference>
<dbReference type="GO" id="GO:0016020">
    <property type="term" value="C:membrane"/>
    <property type="evidence" value="ECO:0007669"/>
    <property type="project" value="UniProtKB-SubCell"/>
</dbReference>
<reference evidence="9" key="1">
    <citation type="submission" date="2020-12" db="UniProtKB">
        <authorList>
            <consortium name="WormBaseParasite"/>
        </authorList>
    </citation>
    <scope>IDENTIFICATION</scope>
    <source>
        <strain evidence="9">MHco3</strain>
    </source>
</reference>
<evidence type="ECO:0000256" key="2">
    <source>
        <dbReference type="ARBA" id="ARBA00009530"/>
    </source>
</evidence>
<evidence type="ECO:0000313" key="8">
    <source>
        <dbReference type="Proteomes" id="UP000025227"/>
    </source>
</evidence>
<comment type="similarity">
    <text evidence="2">Belongs to the UPF0057 (PMP3) family.</text>
</comment>
<keyword evidence="7" id="KW-0732">Signal</keyword>
<evidence type="ECO:0000256" key="7">
    <source>
        <dbReference type="SAM" id="SignalP"/>
    </source>
</evidence>
<feature type="transmembrane region" description="Helical" evidence="6">
    <location>
        <begin position="30"/>
        <end position="56"/>
    </location>
</feature>
<keyword evidence="4 6" id="KW-1133">Transmembrane helix</keyword>
<dbReference type="AlphaFoldDB" id="A0A7I4YMD1"/>
<proteinExistence type="inferred from homology"/>
<dbReference type="InterPro" id="IPR000612">
    <property type="entry name" value="PMP3"/>
</dbReference>
<keyword evidence="5 6" id="KW-0472">Membrane</keyword>
<evidence type="ECO:0000256" key="5">
    <source>
        <dbReference type="ARBA" id="ARBA00023136"/>
    </source>
</evidence>
<protein>
    <submittedName>
        <fullName evidence="9">Superinfection immunity protein</fullName>
    </submittedName>
</protein>
<evidence type="ECO:0000256" key="6">
    <source>
        <dbReference type="SAM" id="Phobius"/>
    </source>
</evidence>
<feature type="chain" id="PRO_5029908750" evidence="7">
    <location>
        <begin position="21"/>
        <end position="95"/>
    </location>
</feature>
<dbReference type="OrthoDB" id="2802411at2759"/>
<name>A0A7I4YMD1_HAECO</name>
<organism evidence="8 9">
    <name type="scientific">Haemonchus contortus</name>
    <name type="common">Barber pole worm</name>
    <dbReference type="NCBI Taxonomy" id="6289"/>
    <lineage>
        <taxon>Eukaryota</taxon>
        <taxon>Metazoa</taxon>
        <taxon>Ecdysozoa</taxon>
        <taxon>Nematoda</taxon>
        <taxon>Chromadorea</taxon>
        <taxon>Rhabditida</taxon>
        <taxon>Rhabditina</taxon>
        <taxon>Rhabditomorpha</taxon>
        <taxon>Strongyloidea</taxon>
        <taxon>Trichostrongylidae</taxon>
        <taxon>Haemonchus</taxon>
    </lineage>
</organism>
<dbReference type="Proteomes" id="UP000025227">
    <property type="component" value="Unplaced"/>
</dbReference>